<dbReference type="EMBL" id="ANKB01000017">
    <property type="protein sequence ID" value="EPC65523.1"/>
    <property type="molecule type" value="Genomic_DNA"/>
</dbReference>
<proteinExistence type="predicted"/>
<sequence>MDVALIIVALSLLITSMAKAYAIIKKGNLKD</sequence>
<gene>
    <name evidence="1" type="ORF">Lpl14_06398</name>
</gene>
<evidence type="ECO:0000313" key="1">
    <source>
        <dbReference type="EMBL" id="EPC65523.1"/>
    </source>
</evidence>
<dbReference type="AlphaFoldDB" id="A0A829GXS3"/>
<reference evidence="1 2" key="1">
    <citation type="journal article" date="2013" name="PLoS ONE">
        <title>Lactobacillus paracasei comparative genomics: towards species pan-genome definition and exploitation of diversity.</title>
        <authorList>
            <person name="Smokvina T."/>
            <person name="Wels M."/>
            <person name="Polka J."/>
            <person name="Chervaux C."/>
            <person name="Brisse S."/>
            <person name="Boekhorst J."/>
            <person name="van Hylckama Vlieg J.E."/>
            <person name="Siezen R.J."/>
        </authorList>
    </citation>
    <scope>NUCLEOTIDE SEQUENCE [LARGE SCALE GENOMIC DNA]</scope>
    <source>
        <strain evidence="1 2">Lpl14</strain>
    </source>
</reference>
<accession>A0A829GXS3</accession>
<protein>
    <submittedName>
        <fullName evidence="1">Uncharacterized protein</fullName>
    </submittedName>
</protein>
<dbReference type="Proteomes" id="UP000014285">
    <property type="component" value="Unassembled WGS sequence"/>
</dbReference>
<organism evidence="1 2">
    <name type="scientific">Lacticaseibacillus paracasei subsp. tolerans Lpl14</name>
    <dbReference type="NCBI Taxonomy" id="1256229"/>
    <lineage>
        <taxon>Bacteria</taxon>
        <taxon>Bacillati</taxon>
        <taxon>Bacillota</taxon>
        <taxon>Bacilli</taxon>
        <taxon>Lactobacillales</taxon>
        <taxon>Lactobacillaceae</taxon>
        <taxon>Lacticaseibacillus</taxon>
    </lineage>
</organism>
<name>A0A829GXS3_LACPA</name>
<evidence type="ECO:0000313" key="2">
    <source>
        <dbReference type="Proteomes" id="UP000014285"/>
    </source>
</evidence>
<comment type="caution">
    <text evidence="1">The sequence shown here is derived from an EMBL/GenBank/DDBJ whole genome shotgun (WGS) entry which is preliminary data.</text>
</comment>